<feature type="non-terminal residue" evidence="1">
    <location>
        <position position="93"/>
    </location>
</feature>
<dbReference type="Proteomes" id="UP000708208">
    <property type="component" value="Unassembled WGS sequence"/>
</dbReference>
<feature type="non-terminal residue" evidence="1">
    <location>
        <position position="1"/>
    </location>
</feature>
<accession>A0A8J2PWW2</accession>
<dbReference type="EMBL" id="CAJVCH010534333">
    <property type="protein sequence ID" value="CAG7824880.1"/>
    <property type="molecule type" value="Genomic_DNA"/>
</dbReference>
<keyword evidence="2" id="KW-1185">Reference proteome</keyword>
<protein>
    <submittedName>
        <fullName evidence="1">Uncharacterized protein</fullName>
    </submittedName>
</protein>
<proteinExistence type="predicted"/>
<organism evidence="1 2">
    <name type="scientific">Allacma fusca</name>
    <dbReference type="NCBI Taxonomy" id="39272"/>
    <lineage>
        <taxon>Eukaryota</taxon>
        <taxon>Metazoa</taxon>
        <taxon>Ecdysozoa</taxon>
        <taxon>Arthropoda</taxon>
        <taxon>Hexapoda</taxon>
        <taxon>Collembola</taxon>
        <taxon>Symphypleona</taxon>
        <taxon>Sminthuridae</taxon>
        <taxon>Allacma</taxon>
    </lineage>
</organism>
<reference evidence="1" key="1">
    <citation type="submission" date="2021-06" db="EMBL/GenBank/DDBJ databases">
        <authorList>
            <person name="Hodson N. C."/>
            <person name="Mongue J. A."/>
            <person name="Jaron S. K."/>
        </authorList>
    </citation>
    <scope>NUCLEOTIDE SEQUENCE</scope>
</reference>
<dbReference type="AlphaFoldDB" id="A0A8J2PWW2"/>
<evidence type="ECO:0000313" key="2">
    <source>
        <dbReference type="Proteomes" id="UP000708208"/>
    </source>
</evidence>
<evidence type="ECO:0000313" key="1">
    <source>
        <dbReference type="EMBL" id="CAG7824880.1"/>
    </source>
</evidence>
<gene>
    <name evidence="1" type="ORF">AFUS01_LOCUS35016</name>
</gene>
<comment type="caution">
    <text evidence="1">The sequence shown here is derived from an EMBL/GenBank/DDBJ whole genome shotgun (WGS) entry which is preliminary data.</text>
</comment>
<sequence length="93" mass="9954">IGVVTSLINSNLRLQPLKHSLTVANSKAIIYGIELSVALLEAYEELINSGREPVPLFSMGQLKTQTDGNLISLESSPLKFSATALELAIRSAS</sequence>
<name>A0A8J2PWW2_9HEXA</name>